<protein>
    <submittedName>
        <fullName evidence="1">Uncharacterized protein</fullName>
    </submittedName>
</protein>
<accession>A0A1A9B679</accession>
<name>A0A1A9B679_9ACTN</name>
<gene>
    <name evidence="1" type="ORF">GA0070622_2000</name>
</gene>
<organism evidence="1 2">
    <name type="scientific">Micromonospora sediminicola</name>
    <dbReference type="NCBI Taxonomy" id="946078"/>
    <lineage>
        <taxon>Bacteria</taxon>
        <taxon>Bacillati</taxon>
        <taxon>Actinomycetota</taxon>
        <taxon>Actinomycetes</taxon>
        <taxon>Micromonosporales</taxon>
        <taxon>Micromonosporaceae</taxon>
        <taxon>Micromonospora</taxon>
    </lineage>
</organism>
<evidence type="ECO:0000313" key="1">
    <source>
        <dbReference type="EMBL" id="SBT65010.1"/>
    </source>
</evidence>
<dbReference type="RefSeq" id="WP_091572327.1">
    <property type="nucleotide sequence ID" value="NZ_FLRH01000003.1"/>
</dbReference>
<sequence>MADEAFPSDLSGHFWATLERRPELDRWRFEILDYQNNVLLSGLACNERQAAAIVNAWDQVIASSPDEEDPSMDRPDESA</sequence>
<dbReference type="Proteomes" id="UP000199558">
    <property type="component" value="Unassembled WGS sequence"/>
</dbReference>
<keyword evidence="2" id="KW-1185">Reference proteome</keyword>
<dbReference type="AlphaFoldDB" id="A0A1A9B679"/>
<dbReference type="OrthoDB" id="3395812at2"/>
<reference evidence="2" key="1">
    <citation type="submission" date="2016-06" db="EMBL/GenBank/DDBJ databases">
        <authorList>
            <person name="Varghese N."/>
            <person name="Submissions Spin"/>
        </authorList>
    </citation>
    <scope>NUCLEOTIDE SEQUENCE [LARGE SCALE GENOMIC DNA]</scope>
    <source>
        <strain evidence="2">DSM 45794</strain>
    </source>
</reference>
<proteinExistence type="predicted"/>
<dbReference type="EMBL" id="FLRH01000003">
    <property type="protein sequence ID" value="SBT65010.1"/>
    <property type="molecule type" value="Genomic_DNA"/>
</dbReference>
<dbReference type="STRING" id="946078.GA0070622_2000"/>
<evidence type="ECO:0000313" key="2">
    <source>
        <dbReference type="Proteomes" id="UP000199558"/>
    </source>
</evidence>